<feature type="transmembrane region" description="Helical" evidence="6">
    <location>
        <begin position="60"/>
        <end position="80"/>
    </location>
</feature>
<comment type="subcellular location">
    <subcellularLocation>
        <location evidence="1">Membrane</location>
        <topology evidence="1">Multi-pass membrane protein</topology>
    </subcellularLocation>
</comment>
<feature type="transmembrane region" description="Helical" evidence="6">
    <location>
        <begin position="261"/>
        <end position="279"/>
    </location>
</feature>
<dbReference type="InterPro" id="IPR014738">
    <property type="entry name" value="Citrate_transporter"/>
</dbReference>
<evidence type="ECO:0000259" key="7">
    <source>
        <dbReference type="Pfam" id="PF03600"/>
    </source>
</evidence>
<feature type="transmembrane region" description="Helical" evidence="6">
    <location>
        <begin position="390"/>
        <end position="409"/>
    </location>
</feature>
<keyword evidence="4 6" id="KW-1133">Transmembrane helix</keyword>
<dbReference type="GO" id="GO:0015137">
    <property type="term" value="F:citrate transmembrane transporter activity"/>
    <property type="evidence" value="ECO:0007669"/>
    <property type="project" value="InterPro"/>
</dbReference>
<sequence length="441" mass="47314">MKGVFNMLTILGFCMILTFLVLVITKRLSVVVAFIFTAIAFGVIGGFASEMGDMMVAGILKVTPTAVMIVFAILYFGLMIDVGLFEPMIAKILSFVKGDPLKVVMATAIITMLVGLDGDGSSTFMITVSAMLPLYIKLGMNRLVLACVVGLGAGVMNMIPWGGPLVRAAASLQVEVSELFLPLIPVMICGLLWTLFSAYVLGKKERERLGVSSTETPMSPGMGEQAAAVETAPEGTSKLFWFNWLLTILLMVLLVMEVLPIQILFASAFAIALFVNFPNPKEQQERILSHANSFVMICTLIFAAGIFTGVFTETKMMDSMAASIVTVIPDWLGAHLPLVVALTSIPMGFIFSPDAYYFGILPIISETASSFGIAPVEIGRAALLGHSTTGFPLSPLVPATFILIGLVGVDFGDHQKFLFKWAFGTTIIMTIAAITFGVITL</sequence>
<dbReference type="InterPro" id="IPR004680">
    <property type="entry name" value="Cit_transptr-like_dom"/>
</dbReference>
<feature type="transmembrane region" description="Helical" evidence="6">
    <location>
        <begin position="139"/>
        <end position="159"/>
    </location>
</feature>
<feature type="transmembrane region" description="Helical" evidence="6">
    <location>
        <begin position="30"/>
        <end position="48"/>
    </location>
</feature>
<evidence type="ECO:0000256" key="6">
    <source>
        <dbReference type="SAM" id="Phobius"/>
    </source>
</evidence>
<dbReference type="Pfam" id="PF03600">
    <property type="entry name" value="CitMHS"/>
    <property type="match status" value="1"/>
</dbReference>
<dbReference type="NCBIfam" id="TIGR00784">
    <property type="entry name" value="citMHS"/>
    <property type="match status" value="1"/>
</dbReference>
<organism evidence="8 9">
    <name type="scientific">Peribacillus frigoritolerans</name>
    <dbReference type="NCBI Taxonomy" id="450367"/>
    <lineage>
        <taxon>Bacteria</taxon>
        <taxon>Bacillati</taxon>
        <taxon>Bacillota</taxon>
        <taxon>Bacilli</taxon>
        <taxon>Bacillales</taxon>
        <taxon>Bacillaceae</taxon>
        <taxon>Peribacillus</taxon>
    </lineage>
</organism>
<accession>A0AA90PC23</accession>
<evidence type="ECO:0000256" key="5">
    <source>
        <dbReference type="ARBA" id="ARBA00023136"/>
    </source>
</evidence>
<evidence type="ECO:0000313" key="8">
    <source>
        <dbReference type="EMBL" id="MDP1451686.1"/>
    </source>
</evidence>
<proteinExistence type="predicted"/>
<feature type="transmembrane region" description="Helical" evidence="6">
    <location>
        <begin position="421"/>
        <end position="439"/>
    </location>
</feature>
<feature type="transmembrane region" description="Helical" evidence="6">
    <location>
        <begin position="100"/>
        <end position="118"/>
    </location>
</feature>
<protein>
    <submittedName>
        <fullName evidence="8">Citrate:proton symporter</fullName>
    </submittedName>
</protein>
<dbReference type="GO" id="GO:0016020">
    <property type="term" value="C:membrane"/>
    <property type="evidence" value="ECO:0007669"/>
    <property type="project" value="UniProtKB-SubCell"/>
</dbReference>
<evidence type="ECO:0000256" key="2">
    <source>
        <dbReference type="ARBA" id="ARBA00022448"/>
    </source>
</evidence>
<evidence type="ECO:0000256" key="1">
    <source>
        <dbReference type="ARBA" id="ARBA00004141"/>
    </source>
</evidence>
<name>A0AA90PC23_9BACI</name>
<dbReference type="EMBL" id="JAUUTW010000009">
    <property type="protein sequence ID" value="MDP1451686.1"/>
    <property type="molecule type" value="Genomic_DNA"/>
</dbReference>
<evidence type="ECO:0000256" key="4">
    <source>
        <dbReference type="ARBA" id="ARBA00022989"/>
    </source>
</evidence>
<evidence type="ECO:0000256" key="3">
    <source>
        <dbReference type="ARBA" id="ARBA00022692"/>
    </source>
</evidence>
<feature type="domain" description="Citrate transporter-like" evidence="7">
    <location>
        <begin position="20"/>
        <end position="384"/>
    </location>
</feature>
<keyword evidence="5 6" id="KW-0472">Membrane</keyword>
<gene>
    <name evidence="8" type="ORF">Q8G36_11460</name>
</gene>
<feature type="transmembrane region" description="Helical" evidence="6">
    <location>
        <begin position="291"/>
        <end position="311"/>
    </location>
</feature>
<keyword evidence="3 6" id="KW-0812">Transmembrane</keyword>
<evidence type="ECO:0000313" key="9">
    <source>
        <dbReference type="Proteomes" id="UP001178275"/>
    </source>
</evidence>
<comment type="caution">
    <text evidence="8">The sequence shown here is derived from an EMBL/GenBank/DDBJ whole genome shotgun (WGS) entry which is preliminary data.</text>
</comment>
<reference evidence="8" key="1">
    <citation type="submission" date="2023-07" db="EMBL/GenBank/DDBJ databases">
        <title>Murine gut Bacillus species.</title>
        <authorList>
            <person name="Gutman E."/>
            <person name="Hashuel R."/>
            <person name="Litvak Y."/>
        </authorList>
    </citation>
    <scope>NUCLEOTIDE SEQUENCE</scope>
    <source>
        <strain evidence="8">RU293</strain>
    </source>
</reference>
<feature type="transmembrane region" description="Helical" evidence="6">
    <location>
        <begin position="239"/>
        <end position="255"/>
    </location>
</feature>
<dbReference type="Proteomes" id="UP001178275">
    <property type="component" value="Unassembled WGS sequence"/>
</dbReference>
<feature type="transmembrane region" description="Helical" evidence="6">
    <location>
        <begin position="358"/>
        <end position="378"/>
    </location>
</feature>
<dbReference type="AlphaFoldDB" id="A0AA90PC23"/>
<feature type="transmembrane region" description="Helical" evidence="6">
    <location>
        <begin position="331"/>
        <end position="351"/>
    </location>
</feature>
<feature type="transmembrane region" description="Helical" evidence="6">
    <location>
        <begin position="7"/>
        <end position="24"/>
    </location>
</feature>
<feature type="transmembrane region" description="Helical" evidence="6">
    <location>
        <begin position="179"/>
        <end position="201"/>
    </location>
</feature>
<keyword evidence="2" id="KW-0813">Transport</keyword>